<dbReference type="PROSITE" id="PS50850">
    <property type="entry name" value="MFS"/>
    <property type="match status" value="1"/>
</dbReference>
<dbReference type="AlphaFoldDB" id="A0A0D8HH30"/>
<proteinExistence type="predicted"/>
<evidence type="ECO:0000313" key="7">
    <source>
        <dbReference type="EMBL" id="KJF17305.1"/>
    </source>
</evidence>
<dbReference type="InterPro" id="IPR010645">
    <property type="entry name" value="MFS_4"/>
</dbReference>
<dbReference type="STRING" id="1280514.AXFE_18370"/>
<feature type="transmembrane region" description="Helical" evidence="5">
    <location>
        <begin position="154"/>
        <end position="176"/>
    </location>
</feature>
<keyword evidence="4 5" id="KW-0472">Membrane</keyword>
<dbReference type="EMBL" id="JXYS01000054">
    <property type="protein sequence ID" value="KJF17305.1"/>
    <property type="molecule type" value="Genomic_DNA"/>
</dbReference>
<evidence type="ECO:0000256" key="3">
    <source>
        <dbReference type="ARBA" id="ARBA00022989"/>
    </source>
</evidence>
<dbReference type="PANTHER" id="PTHR23537:SF1">
    <property type="entry name" value="SUGAR TRANSPORTER"/>
    <property type="match status" value="1"/>
</dbReference>
<keyword evidence="3 5" id="KW-1133">Transmembrane helix</keyword>
<evidence type="ECO:0000256" key="5">
    <source>
        <dbReference type="SAM" id="Phobius"/>
    </source>
</evidence>
<dbReference type="Proteomes" id="UP000032360">
    <property type="component" value="Unassembled WGS sequence"/>
</dbReference>
<dbReference type="Pfam" id="PF06779">
    <property type="entry name" value="MFS_4"/>
    <property type="match status" value="1"/>
</dbReference>
<dbReference type="Gene3D" id="1.20.1250.20">
    <property type="entry name" value="MFS general substrate transporter like domains"/>
    <property type="match status" value="1"/>
</dbReference>
<feature type="domain" description="Major facilitator superfamily (MFS) profile" evidence="6">
    <location>
        <begin position="26"/>
        <end position="256"/>
    </location>
</feature>
<feature type="transmembrane region" description="Helical" evidence="5">
    <location>
        <begin position="92"/>
        <end position="111"/>
    </location>
</feature>
<dbReference type="InterPro" id="IPR020846">
    <property type="entry name" value="MFS_dom"/>
</dbReference>
<keyword evidence="8" id="KW-1185">Reference proteome</keyword>
<reference evidence="7 8" key="1">
    <citation type="submission" date="2015-01" db="EMBL/GenBank/DDBJ databases">
        <title>Draft genome of the acidophilic iron oxidizer Acidithrix ferrooxidans strain Py-F3.</title>
        <authorList>
            <person name="Poehlein A."/>
            <person name="Eisen S."/>
            <person name="Schloemann M."/>
            <person name="Johnson B.D."/>
            <person name="Daniel R."/>
            <person name="Muehling M."/>
        </authorList>
    </citation>
    <scope>NUCLEOTIDE SEQUENCE [LARGE SCALE GENOMIC DNA]</scope>
    <source>
        <strain evidence="7 8">Py-F3</strain>
    </source>
</reference>
<sequence>MSSSGSPIWRSSSLRDARLPSGLAIALGLALGPTVAIGLARFAYALLLPSMRADLHWSFATAGAMNTANALGYLAGALLAAGVARRYGTRRVFIASLGVVVLSLLATGGTGNTVGLVALRAVAGASGAITFITGAGIVAAAVSTMSPHRAATLLGIYFAGGAGVGIIASGLAIPYLLAITSIADGWRWGWVLLAGLGAVAFVIVAPVAMASTEPLVPPVADRHWPGPAPQLVARLLWPFRGRLYRLHDLHRCFSKR</sequence>
<evidence type="ECO:0000256" key="1">
    <source>
        <dbReference type="ARBA" id="ARBA00004651"/>
    </source>
</evidence>
<accession>A0A0D8HH30</accession>
<name>A0A0D8HH30_9ACTN</name>
<protein>
    <submittedName>
        <fullName evidence="7">Major facilitator superfamily protein</fullName>
    </submittedName>
</protein>
<comment type="caution">
    <text evidence="7">The sequence shown here is derived from an EMBL/GenBank/DDBJ whole genome shotgun (WGS) entry which is preliminary data.</text>
</comment>
<evidence type="ECO:0000256" key="2">
    <source>
        <dbReference type="ARBA" id="ARBA00022692"/>
    </source>
</evidence>
<dbReference type="GO" id="GO:0005886">
    <property type="term" value="C:plasma membrane"/>
    <property type="evidence" value="ECO:0007669"/>
    <property type="project" value="UniProtKB-SubCell"/>
</dbReference>
<dbReference type="InterPro" id="IPR036259">
    <property type="entry name" value="MFS_trans_sf"/>
</dbReference>
<dbReference type="GO" id="GO:0022857">
    <property type="term" value="F:transmembrane transporter activity"/>
    <property type="evidence" value="ECO:0007669"/>
    <property type="project" value="InterPro"/>
</dbReference>
<feature type="transmembrane region" description="Helical" evidence="5">
    <location>
        <begin position="21"/>
        <end position="44"/>
    </location>
</feature>
<evidence type="ECO:0000256" key="4">
    <source>
        <dbReference type="ARBA" id="ARBA00023136"/>
    </source>
</evidence>
<dbReference type="RefSeq" id="WP_052605512.1">
    <property type="nucleotide sequence ID" value="NZ_JXYS01000054.1"/>
</dbReference>
<organism evidence="7 8">
    <name type="scientific">Acidithrix ferrooxidans</name>
    <dbReference type="NCBI Taxonomy" id="1280514"/>
    <lineage>
        <taxon>Bacteria</taxon>
        <taxon>Bacillati</taxon>
        <taxon>Actinomycetota</taxon>
        <taxon>Acidimicrobiia</taxon>
        <taxon>Acidimicrobiales</taxon>
        <taxon>Acidimicrobiaceae</taxon>
        <taxon>Acidithrix</taxon>
    </lineage>
</organism>
<dbReference type="PANTHER" id="PTHR23537">
    <property type="match status" value="1"/>
</dbReference>
<feature type="transmembrane region" description="Helical" evidence="5">
    <location>
        <begin position="188"/>
        <end position="208"/>
    </location>
</feature>
<keyword evidence="2 5" id="KW-0812">Transmembrane</keyword>
<comment type="subcellular location">
    <subcellularLocation>
        <location evidence="1">Cell membrane</location>
        <topology evidence="1">Multi-pass membrane protein</topology>
    </subcellularLocation>
</comment>
<feature type="transmembrane region" description="Helical" evidence="5">
    <location>
        <begin position="56"/>
        <end position="80"/>
    </location>
</feature>
<dbReference type="PATRIC" id="fig|1280514.3.peg.2420"/>
<dbReference type="SUPFAM" id="SSF103473">
    <property type="entry name" value="MFS general substrate transporter"/>
    <property type="match status" value="1"/>
</dbReference>
<evidence type="ECO:0000313" key="8">
    <source>
        <dbReference type="Proteomes" id="UP000032360"/>
    </source>
</evidence>
<evidence type="ECO:0000259" key="6">
    <source>
        <dbReference type="PROSITE" id="PS50850"/>
    </source>
</evidence>
<feature type="transmembrane region" description="Helical" evidence="5">
    <location>
        <begin position="117"/>
        <end position="142"/>
    </location>
</feature>
<gene>
    <name evidence="7" type="ORF">AXFE_18370</name>
</gene>
<dbReference type="OrthoDB" id="9797953at2"/>